<dbReference type="RefSeq" id="WP_146649785.1">
    <property type="nucleotide sequence ID" value="NZ_CP012333.1"/>
</dbReference>
<dbReference type="EMBL" id="CP012333">
    <property type="protein sequence ID" value="AKU98760.1"/>
    <property type="molecule type" value="Genomic_DNA"/>
</dbReference>
<organism evidence="2 3">
    <name type="scientific">Labilithrix luteola</name>
    <dbReference type="NCBI Taxonomy" id="1391654"/>
    <lineage>
        <taxon>Bacteria</taxon>
        <taxon>Pseudomonadati</taxon>
        <taxon>Myxococcota</taxon>
        <taxon>Polyangia</taxon>
        <taxon>Polyangiales</taxon>
        <taxon>Labilitrichaceae</taxon>
        <taxon>Labilithrix</taxon>
    </lineage>
</organism>
<name>A0A0K1PZ07_9BACT</name>
<dbReference type="Proteomes" id="UP000064967">
    <property type="component" value="Chromosome"/>
</dbReference>
<evidence type="ECO:0000313" key="2">
    <source>
        <dbReference type="EMBL" id="AKU98760.1"/>
    </source>
</evidence>
<accession>A0A0K1PZ07</accession>
<reference evidence="2 3" key="1">
    <citation type="submission" date="2015-08" db="EMBL/GenBank/DDBJ databases">
        <authorList>
            <person name="Babu N.S."/>
            <person name="Beckwith C.J."/>
            <person name="Beseler K.G."/>
            <person name="Brison A."/>
            <person name="Carone J.V."/>
            <person name="Caskin T.P."/>
            <person name="Diamond M."/>
            <person name="Durham M.E."/>
            <person name="Foxe J.M."/>
            <person name="Go M."/>
            <person name="Henderson B.A."/>
            <person name="Jones I.B."/>
            <person name="McGettigan J.A."/>
            <person name="Micheletti S.J."/>
            <person name="Nasrallah M.E."/>
            <person name="Ortiz D."/>
            <person name="Piller C.R."/>
            <person name="Privatt S.R."/>
            <person name="Schneider S.L."/>
            <person name="Sharp S."/>
            <person name="Smith T.C."/>
            <person name="Stanton J.D."/>
            <person name="Ullery H.E."/>
            <person name="Wilson R.J."/>
            <person name="Serrano M.G."/>
            <person name="Buck G."/>
            <person name="Lee V."/>
            <person name="Wang Y."/>
            <person name="Carvalho R."/>
            <person name="Voegtly L."/>
            <person name="Shi R."/>
            <person name="Duckworth R."/>
            <person name="Johnson A."/>
            <person name="Loviza R."/>
            <person name="Walstead R."/>
            <person name="Shah Z."/>
            <person name="Kiflezghi M."/>
            <person name="Wade K."/>
            <person name="Ball S.L."/>
            <person name="Bradley K.W."/>
            <person name="Asai D.J."/>
            <person name="Bowman C.A."/>
            <person name="Russell D.A."/>
            <person name="Pope W.H."/>
            <person name="Jacobs-Sera D."/>
            <person name="Hendrix R.W."/>
            <person name="Hatfull G.F."/>
        </authorList>
    </citation>
    <scope>NUCLEOTIDE SEQUENCE [LARGE SCALE GENOMIC DNA]</scope>
    <source>
        <strain evidence="2 3">DSM 27648</strain>
    </source>
</reference>
<dbReference type="STRING" id="1391654.AKJ09_05424"/>
<feature type="compositionally biased region" description="Low complexity" evidence="1">
    <location>
        <begin position="133"/>
        <end position="153"/>
    </location>
</feature>
<feature type="region of interest" description="Disordered" evidence="1">
    <location>
        <begin position="118"/>
        <end position="164"/>
    </location>
</feature>
<evidence type="ECO:0000256" key="1">
    <source>
        <dbReference type="SAM" id="MobiDB-lite"/>
    </source>
</evidence>
<proteinExistence type="predicted"/>
<dbReference type="AlphaFoldDB" id="A0A0K1PZ07"/>
<gene>
    <name evidence="2" type="ORF">AKJ09_05424</name>
</gene>
<keyword evidence="3" id="KW-1185">Reference proteome</keyword>
<sequence>MLGLVLPLATAQDARAEGPIEPIAFDYAAPAECPSAEHVLRQITGYTTKWTLARGREDVRSFRLRAERRDQGYVGRFDLRDAKGTTVGREVIAETCEDVTLALAITVALAIDPRAAIGGAEEPPSAPREQATETPPAANESSSASHEATTSIAPAPSEKPAAHDVASPHVNVAVGTRVEGTTAVSGLLAVFDAFVELDVERTIAQVPWFRPVLRVGLRQSFTRTASVGEARVDIDWTAGQIEACPSRLVFASHLSADVCVGANVGELSATARDIPGAERTRRFWFDYGGLLAARWQAHPNFFAELVAASWVPRKRDRLRVEPDGVVSRAPAVGFSAGVGIGWRF</sequence>
<protein>
    <submittedName>
        <fullName evidence="2">Uncharacterized protein</fullName>
    </submittedName>
</protein>
<dbReference type="KEGG" id="llu:AKJ09_05424"/>
<evidence type="ECO:0000313" key="3">
    <source>
        <dbReference type="Proteomes" id="UP000064967"/>
    </source>
</evidence>